<dbReference type="EMBL" id="HAEH01014002">
    <property type="protein sequence ID" value="SBR98870.1"/>
    <property type="molecule type" value="Transcribed_RNA"/>
</dbReference>
<organism evidence="1">
    <name type="scientific">Nothobranchius rachovii</name>
    <name type="common">bluefin notho</name>
    <dbReference type="NCBI Taxonomy" id="451742"/>
    <lineage>
        <taxon>Eukaryota</taxon>
        <taxon>Metazoa</taxon>
        <taxon>Chordata</taxon>
        <taxon>Craniata</taxon>
        <taxon>Vertebrata</taxon>
        <taxon>Euteleostomi</taxon>
        <taxon>Actinopterygii</taxon>
        <taxon>Neopterygii</taxon>
        <taxon>Teleostei</taxon>
        <taxon>Neoteleostei</taxon>
        <taxon>Acanthomorphata</taxon>
        <taxon>Ovalentaria</taxon>
        <taxon>Atherinomorphae</taxon>
        <taxon>Cyprinodontiformes</taxon>
        <taxon>Nothobranchiidae</taxon>
        <taxon>Nothobranchius</taxon>
    </lineage>
</organism>
<reference evidence="1" key="1">
    <citation type="submission" date="2016-05" db="EMBL/GenBank/DDBJ databases">
        <authorList>
            <person name="Lavstsen T."/>
            <person name="Jespersen J.S."/>
        </authorList>
    </citation>
    <scope>NUCLEOTIDE SEQUENCE</scope>
    <source>
        <tissue evidence="1">Brain</tissue>
    </source>
</reference>
<feature type="non-terminal residue" evidence="1">
    <location>
        <position position="1"/>
    </location>
</feature>
<feature type="non-terminal residue" evidence="1">
    <location>
        <position position="80"/>
    </location>
</feature>
<proteinExistence type="predicted"/>
<accession>A0A1A8QYJ2</accession>
<protein>
    <submittedName>
        <fullName evidence="1">Ring finger protein 43</fullName>
    </submittedName>
</protein>
<sequence length="80" mass="8653">QSTALVTVPSQTPLTGPVLGQSVRTETPQDLLSLCPPFPYSSSTVAATKDTDTLLLLWDEWEAVCLTAPLFASTRAWTCR</sequence>
<name>A0A1A8QYJ2_9TELE</name>
<evidence type="ECO:0000313" key="1">
    <source>
        <dbReference type="EMBL" id="SBR98870.1"/>
    </source>
</evidence>
<dbReference type="AlphaFoldDB" id="A0A1A8QYJ2"/>
<gene>
    <name evidence="1" type="primary">RNF43</name>
</gene>
<reference evidence="1" key="2">
    <citation type="submission" date="2016-06" db="EMBL/GenBank/DDBJ databases">
        <title>The genome of a short-lived fish provides insights into sex chromosome evolution and the genetic control of aging.</title>
        <authorList>
            <person name="Reichwald K."/>
            <person name="Felder M."/>
            <person name="Petzold A."/>
            <person name="Koch P."/>
            <person name="Groth M."/>
            <person name="Platzer M."/>
        </authorList>
    </citation>
    <scope>NUCLEOTIDE SEQUENCE</scope>
    <source>
        <tissue evidence="1">Brain</tissue>
    </source>
</reference>